<sequence length="118" mass="12971">MATSRMRELRVLQLLAFVMLLLSATVSATPEQDAVVTREIPNNVQLVSCMNWCIVGQHGVDCIACGENSTLGCIEDRTDQSQGMVHKDDGRLAEAVDCLQAASMLEESDRVENFRSIL</sequence>
<name>A0ABR2RCK8_9ROSI</name>
<dbReference type="EMBL" id="JBBPBN010000023">
    <property type="protein sequence ID" value="KAK9010676.1"/>
    <property type="molecule type" value="Genomic_DNA"/>
</dbReference>
<evidence type="ECO:0000256" key="1">
    <source>
        <dbReference type="SAM" id="SignalP"/>
    </source>
</evidence>
<evidence type="ECO:0000313" key="3">
    <source>
        <dbReference type="Proteomes" id="UP001396334"/>
    </source>
</evidence>
<organism evidence="2 3">
    <name type="scientific">Hibiscus sabdariffa</name>
    <name type="common">roselle</name>
    <dbReference type="NCBI Taxonomy" id="183260"/>
    <lineage>
        <taxon>Eukaryota</taxon>
        <taxon>Viridiplantae</taxon>
        <taxon>Streptophyta</taxon>
        <taxon>Embryophyta</taxon>
        <taxon>Tracheophyta</taxon>
        <taxon>Spermatophyta</taxon>
        <taxon>Magnoliopsida</taxon>
        <taxon>eudicotyledons</taxon>
        <taxon>Gunneridae</taxon>
        <taxon>Pentapetalae</taxon>
        <taxon>rosids</taxon>
        <taxon>malvids</taxon>
        <taxon>Malvales</taxon>
        <taxon>Malvaceae</taxon>
        <taxon>Malvoideae</taxon>
        <taxon>Hibiscus</taxon>
    </lineage>
</organism>
<evidence type="ECO:0000313" key="2">
    <source>
        <dbReference type="EMBL" id="KAK9010676.1"/>
    </source>
</evidence>
<keyword evidence="1" id="KW-0732">Signal</keyword>
<gene>
    <name evidence="2" type="ORF">V6N11_043551</name>
</gene>
<proteinExistence type="predicted"/>
<feature type="chain" id="PRO_5047522202" evidence="1">
    <location>
        <begin position="29"/>
        <end position="118"/>
    </location>
</feature>
<accession>A0ABR2RCK8</accession>
<dbReference type="Proteomes" id="UP001396334">
    <property type="component" value="Unassembled WGS sequence"/>
</dbReference>
<feature type="signal peptide" evidence="1">
    <location>
        <begin position="1"/>
        <end position="28"/>
    </location>
</feature>
<reference evidence="2 3" key="1">
    <citation type="journal article" date="2024" name="G3 (Bethesda)">
        <title>Genome assembly of Hibiscus sabdariffa L. provides insights into metabolisms of medicinal natural products.</title>
        <authorList>
            <person name="Kim T."/>
        </authorList>
    </citation>
    <scope>NUCLEOTIDE SEQUENCE [LARGE SCALE GENOMIC DNA]</scope>
    <source>
        <strain evidence="2">TK-2024</strain>
        <tissue evidence="2">Old leaves</tissue>
    </source>
</reference>
<protein>
    <submittedName>
        <fullName evidence="2">Uncharacterized protein</fullName>
    </submittedName>
</protein>
<keyword evidence="3" id="KW-1185">Reference proteome</keyword>
<comment type="caution">
    <text evidence="2">The sequence shown here is derived from an EMBL/GenBank/DDBJ whole genome shotgun (WGS) entry which is preliminary data.</text>
</comment>